<dbReference type="InterPro" id="IPR011040">
    <property type="entry name" value="Sialidase"/>
</dbReference>
<dbReference type="EMBL" id="JARXIC010000048">
    <property type="protein sequence ID" value="MDQ8196141.1"/>
    <property type="molecule type" value="Genomic_DNA"/>
</dbReference>
<dbReference type="SUPFAM" id="SSF50939">
    <property type="entry name" value="Sialidases"/>
    <property type="match status" value="1"/>
</dbReference>
<proteinExistence type="inferred from homology"/>
<feature type="domain" description="Sialidase" evidence="4">
    <location>
        <begin position="719"/>
        <end position="1020"/>
    </location>
</feature>
<organism evidence="5 6">
    <name type="scientific">Thalassobacterium sedimentorum</name>
    <dbReference type="NCBI Taxonomy" id="3041258"/>
    <lineage>
        <taxon>Bacteria</taxon>
        <taxon>Pseudomonadati</taxon>
        <taxon>Verrucomicrobiota</taxon>
        <taxon>Opitutia</taxon>
        <taxon>Puniceicoccales</taxon>
        <taxon>Coraliomargaritaceae</taxon>
        <taxon>Thalassobacterium</taxon>
    </lineage>
</organism>
<dbReference type="Pfam" id="PF13088">
    <property type="entry name" value="BNR_2"/>
    <property type="match status" value="1"/>
</dbReference>
<keyword evidence="6" id="KW-1185">Reference proteome</keyword>
<evidence type="ECO:0000256" key="3">
    <source>
        <dbReference type="ARBA" id="ARBA00012733"/>
    </source>
</evidence>
<evidence type="ECO:0000256" key="1">
    <source>
        <dbReference type="ARBA" id="ARBA00000427"/>
    </source>
</evidence>
<evidence type="ECO:0000256" key="2">
    <source>
        <dbReference type="ARBA" id="ARBA00009348"/>
    </source>
</evidence>
<dbReference type="Pfam" id="PF13385">
    <property type="entry name" value="Laminin_G_3"/>
    <property type="match status" value="2"/>
</dbReference>
<dbReference type="Proteomes" id="UP001243717">
    <property type="component" value="Unassembled WGS sequence"/>
</dbReference>
<protein>
    <recommendedName>
        <fullName evidence="3">exo-alpha-sialidase</fullName>
        <ecNumber evidence="3">3.2.1.18</ecNumber>
    </recommendedName>
</protein>
<evidence type="ECO:0000313" key="6">
    <source>
        <dbReference type="Proteomes" id="UP001243717"/>
    </source>
</evidence>
<comment type="catalytic activity">
    <reaction evidence="1">
        <text>Hydrolysis of alpha-(2-&gt;3)-, alpha-(2-&gt;6)-, alpha-(2-&gt;8)- glycosidic linkages of terminal sialic acid residues in oligosaccharides, glycoproteins, glycolipids, colominic acid and synthetic substrates.</text>
        <dbReference type="EC" id="3.2.1.18"/>
    </reaction>
</comment>
<dbReference type="SUPFAM" id="SSF49899">
    <property type="entry name" value="Concanavalin A-like lectins/glucanases"/>
    <property type="match status" value="2"/>
</dbReference>
<sequence>MQILDFPANKIPMTINKKLKIQLFLLGTLVAILPPISKASPGRGLISNWRLNAETVNCDSYEIQDRMGNRNGSAINTFNTAESTSLIAPNSYLDFGDEMLNIVDSSFSVSFWFKTDAMVGVFQNLLSFGNHSSYAPGFSASLNRSQLIVRGLQNGLSGINRLGMHFDGISLAEWHHLTLVFDYELGVLTAYLDGQTSGATPGAVSNNWKISGGGGVTNAINTIANTAFGSASTSLFLGANPGGQGYGTPAANNPAPSAREFKEFAIWERALSENEVLDVYSRGVANEQIPGDPALSASYSMEGNGDNGSNNISTAPALELSGYSYVNSLWGQALHLDGATNDSTMSAEDASFIADSNDFSISLLCRPSDKTDYQIILAQASVDVNKRLWWIGYSPANKRLDFLVREADNQFQSQVFSNRVVNKDEWVLVVASCSNGRISLSVTPLDAEHPSTTIPSDSIIENRKGMSSLTLGGRELESTQMFLGEIDELAFWKRKLTVPEIDGLFLHYKNGKDLESGISIKQMGKASQLEAQYVEVFDPAPTESHTYTADINLDSQNKEYVLPYQLASGDFELEFEIYSTDVDNSKIYIDLGADRFLFDGTSSTLLSEGNEGSNAFLHRPLSYFFDNDITDNNNFTFKLASINSVFKIWLNDNLIYDYKLGRDTYGEVAIGVESGEATIDEISILGSLLWQSHSTVFAAGENNTACYRLPAAIRALDGTVLVFAEARVNDSSDLGNIDMVVRRSLDSGSTWQSIQVLKGNGSSHSFNNAVPVLDENTGNIHLIFQEVIPSNWGKTQTPDPNNVNYKLWLMTSNDSGATWTTTEINKTNLPSSWHNFHPGPGHGIILKSGSYAGRIIIPGWYIIGPPNARQFASAIIYSDNNGTTWHGGGTGMTGGDESMVTELGNGDLLMTIRPPMGMPESDYRHVAVSHDGGETFDPYYVDYELRATVCQSSVLFDDSINKLYFTYPASGSFAENAATRRAGLSIRHQVNVNSNQIWSAPLMIYAGRSAYSDMIKFPDNSIGVVFEAGRESYLDGIRFTQIDMSNE</sequence>
<dbReference type="CDD" id="cd15482">
    <property type="entry name" value="Sialidase_non-viral"/>
    <property type="match status" value="1"/>
</dbReference>
<accession>A0ABU1AMW7</accession>
<dbReference type="Gene3D" id="2.60.120.200">
    <property type="match status" value="2"/>
</dbReference>
<evidence type="ECO:0000313" key="5">
    <source>
        <dbReference type="EMBL" id="MDQ8196141.1"/>
    </source>
</evidence>
<reference evidence="5 6" key="1">
    <citation type="submission" date="2023-04" db="EMBL/GenBank/DDBJ databases">
        <title>A novel bacteria isolated from coastal sediment.</title>
        <authorList>
            <person name="Liu X.-J."/>
            <person name="Du Z.-J."/>
        </authorList>
    </citation>
    <scope>NUCLEOTIDE SEQUENCE [LARGE SCALE GENOMIC DNA]</scope>
    <source>
        <strain evidence="5 6">SDUM461004</strain>
    </source>
</reference>
<comment type="similarity">
    <text evidence="2">Belongs to the glycosyl hydrolase 33 family.</text>
</comment>
<dbReference type="PANTHER" id="PTHR10628:SF30">
    <property type="entry name" value="EXO-ALPHA-SIALIDASE"/>
    <property type="match status" value="1"/>
</dbReference>
<gene>
    <name evidence="5" type="ORF">QEH59_17025</name>
</gene>
<dbReference type="PANTHER" id="PTHR10628">
    <property type="entry name" value="SIALIDASE"/>
    <property type="match status" value="1"/>
</dbReference>
<dbReference type="EC" id="3.2.1.18" evidence="3"/>
<dbReference type="InterPro" id="IPR026856">
    <property type="entry name" value="Sialidase_fam"/>
</dbReference>
<dbReference type="InterPro" id="IPR013320">
    <property type="entry name" value="ConA-like_dom_sf"/>
</dbReference>
<dbReference type="InterPro" id="IPR036278">
    <property type="entry name" value="Sialidase_sf"/>
</dbReference>
<evidence type="ECO:0000259" key="4">
    <source>
        <dbReference type="Pfam" id="PF13088"/>
    </source>
</evidence>
<comment type="caution">
    <text evidence="5">The sequence shown here is derived from an EMBL/GenBank/DDBJ whole genome shotgun (WGS) entry which is preliminary data.</text>
</comment>
<name>A0ABU1AMW7_9BACT</name>
<dbReference type="Gene3D" id="2.120.10.10">
    <property type="match status" value="1"/>
</dbReference>
<dbReference type="RefSeq" id="WP_308986581.1">
    <property type="nucleotide sequence ID" value="NZ_JARXIC010000048.1"/>
</dbReference>